<protein>
    <submittedName>
        <fullName evidence="2">Uncharacterized protein</fullName>
    </submittedName>
</protein>
<keyword evidence="3" id="KW-1185">Reference proteome</keyword>
<accession>A0A135T930</accession>
<evidence type="ECO:0000256" key="1">
    <source>
        <dbReference type="SAM" id="MobiDB-lite"/>
    </source>
</evidence>
<sequence>MVLDPRRSLAQLPQLPPGQAHRHAQQSLPRFT</sequence>
<name>A0A135T930_9PEZI</name>
<feature type="region of interest" description="Disordered" evidence="1">
    <location>
        <begin position="1"/>
        <end position="32"/>
    </location>
</feature>
<comment type="caution">
    <text evidence="2">The sequence shown here is derived from an EMBL/GenBank/DDBJ whole genome shotgun (WGS) entry which is preliminary data.</text>
</comment>
<gene>
    <name evidence="2" type="ORF">CNYM01_07487</name>
</gene>
<reference evidence="2 3" key="1">
    <citation type="submission" date="2014-02" db="EMBL/GenBank/DDBJ databases">
        <title>The genome sequence of Colletotrichum nymphaeae SA-01.</title>
        <authorList>
            <person name="Baroncelli R."/>
            <person name="Thon M.R."/>
        </authorList>
    </citation>
    <scope>NUCLEOTIDE SEQUENCE [LARGE SCALE GENOMIC DNA]</scope>
    <source>
        <strain evidence="2 3">SA-01</strain>
    </source>
</reference>
<dbReference type="EMBL" id="JEMN01001196">
    <property type="protein sequence ID" value="KXH44645.1"/>
    <property type="molecule type" value="Genomic_DNA"/>
</dbReference>
<organism evidence="2 3">
    <name type="scientific">Colletotrichum nymphaeae SA-01</name>
    <dbReference type="NCBI Taxonomy" id="1460502"/>
    <lineage>
        <taxon>Eukaryota</taxon>
        <taxon>Fungi</taxon>
        <taxon>Dikarya</taxon>
        <taxon>Ascomycota</taxon>
        <taxon>Pezizomycotina</taxon>
        <taxon>Sordariomycetes</taxon>
        <taxon>Hypocreomycetidae</taxon>
        <taxon>Glomerellales</taxon>
        <taxon>Glomerellaceae</taxon>
        <taxon>Colletotrichum</taxon>
        <taxon>Colletotrichum acutatum species complex</taxon>
    </lineage>
</organism>
<proteinExistence type="predicted"/>
<evidence type="ECO:0000313" key="2">
    <source>
        <dbReference type="EMBL" id="KXH44645.1"/>
    </source>
</evidence>
<dbReference type="AlphaFoldDB" id="A0A135T930"/>
<dbReference type="Proteomes" id="UP000070054">
    <property type="component" value="Unassembled WGS sequence"/>
</dbReference>
<evidence type="ECO:0000313" key="3">
    <source>
        <dbReference type="Proteomes" id="UP000070054"/>
    </source>
</evidence>